<evidence type="ECO:0000256" key="3">
    <source>
        <dbReference type="ARBA" id="ARBA00022692"/>
    </source>
</evidence>
<dbReference type="PANTHER" id="PTHR43731:SF14">
    <property type="entry name" value="PRESENILIN-ASSOCIATED RHOMBOID-LIKE PROTEIN, MITOCHONDRIAL"/>
    <property type="match status" value="1"/>
</dbReference>
<keyword evidence="5 8" id="KW-1133">Transmembrane helix</keyword>
<proteinExistence type="inferred from homology"/>
<dbReference type="Pfam" id="PF12122">
    <property type="entry name" value="Rhomboid_N"/>
    <property type="match status" value="1"/>
</dbReference>
<evidence type="ECO:0000256" key="6">
    <source>
        <dbReference type="ARBA" id="ARBA00023136"/>
    </source>
</evidence>
<keyword evidence="4 11" id="KW-0378">Hydrolase</keyword>
<dbReference type="Pfam" id="PF01694">
    <property type="entry name" value="Rhomboid"/>
    <property type="match status" value="1"/>
</dbReference>
<feature type="transmembrane region" description="Helical" evidence="8">
    <location>
        <begin position="209"/>
        <end position="226"/>
    </location>
</feature>
<evidence type="ECO:0000256" key="4">
    <source>
        <dbReference type="ARBA" id="ARBA00022801"/>
    </source>
</evidence>
<dbReference type="SUPFAM" id="SSF144091">
    <property type="entry name" value="Rhomboid-like"/>
    <property type="match status" value="1"/>
</dbReference>
<evidence type="ECO:0000259" key="10">
    <source>
        <dbReference type="Pfam" id="PF12122"/>
    </source>
</evidence>
<dbReference type="GO" id="GO:0016020">
    <property type="term" value="C:membrane"/>
    <property type="evidence" value="ECO:0007669"/>
    <property type="project" value="UniProtKB-SubCell"/>
</dbReference>
<evidence type="ECO:0000259" key="9">
    <source>
        <dbReference type="Pfam" id="PF01694"/>
    </source>
</evidence>
<evidence type="ECO:0000313" key="12">
    <source>
        <dbReference type="Proteomes" id="UP000319004"/>
    </source>
</evidence>
<feature type="compositionally biased region" description="Basic and acidic residues" evidence="7">
    <location>
        <begin position="85"/>
        <end position="101"/>
    </location>
</feature>
<evidence type="ECO:0000256" key="5">
    <source>
        <dbReference type="ARBA" id="ARBA00022989"/>
    </source>
</evidence>
<organism evidence="11 12">
    <name type="scientific">Stieleria neptunia</name>
    <dbReference type="NCBI Taxonomy" id="2527979"/>
    <lineage>
        <taxon>Bacteria</taxon>
        <taxon>Pseudomonadati</taxon>
        <taxon>Planctomycetota</taxon>
        <taxon>Planctomycetia</taxon>
        <taxon>Pirellulales</taxon>
        <taxon>Pirellulaceae</taxon>
        <taxon>Stieleria</taxon>
    </lineage>
</organism>
<dbReference type="KEGG" id="snep:Enr13x_17430"/>
<comment type="similarity">
    <text evidence="2">Belongs to the peptidase S54 family.</text>
</comment>
<dbReference type="OrthoDB" id="9813074at2"/>
<evidence type="ECO:0000256" key="8">
    <source>
        <dbReference type="SAM" id="Phobius"/>
    </source>
</evidence>
<protein>
    <submittedName>
        <fullName evidence="11">Rhomboid protease GlpG</fullName>
        <ecNumber evidence="11">3.4.21.105</ecNumber>
    </submittedName>
</protein>
<dbReference type="AlphaFoldDB" id="A0A518HM52"/>
<sequence>MRRIGTLTDPDQARRFADFLFTLSIECNVDIEDAPAADKPTGGAGETAAGGKQCHLWIRDESHVERAKQELDAFLRSPTDEKYRVGDEAERIRKQRQSEEKRKKRLQQKVNPKAPAAGTGPLMGVPTRQQTIPVVIAMVILSVIASFSTGFGNPKTSPVPGELSTEETIFYGLSFVDWRDYVIGKDPLASIKQGEVWRLVTPLFLHGDTYHLAFNMLGIFFLGSAIERLEGSWFMALLLLASGIFGGLVQIWLPPVDALPPMLAGLAGSPFSIGASGAVYGLFGYLWIRPALTPSYPVRMMPSNVAIMLGWLVFCIFFVERIANGAHIGGLVAGVVIAVVVSRMPSDRFA</sequence>
<reference evidence="11 12" key="1">
    <citation type="submission" date="2019-03" db="EMBL/GenBank/DDBJ databases">
        <title>Deep-cultivation of Planctomycetes and their phenomic and genomic characterization uncovers novel biology.</title>
        <authorList>
            <person name="Wiegand S."/>
            <person name="Jogler M."/>
            <person name="Boedeker C."/>
            <person name="Pinto D."/>
            <person name="Vollmers J."/>
            <person name="Rivas-Marin E."/>
            <person name="Kohn T."/>
            <person name="Peeters S.H."/>
            <person name="Heuer A."/>
            <person name="Rast P."/>
            <person name="Oberbeckmann S."/>
            <person name="Bunk B."/>
            <person name="Jeske O."/>
            <person name="Meyerdierks A."/>
            <person name="Storesund J.E."/>
            <person name="Kallscheuer N."/>
            <person name="Luecker S."/>
            <person name="Lage O.M."/>
            <person name="Pohl T."/>
            <person name="Merkel B.J."/>
            <person name="Hornburger P."/>
            <person name="Mueller R.-W."/>
            <person name="Bruemmer F."/>
            <person name="Labrenz M."/>
            <person name="Spormann A.M."/>
            <person name="Op den Camp H."/>
            <person name="Overmann J."/>
            <person name="Amann R."/>
            <person name="Jetten M.S.M."/>
            <person name="Mascher T."/>
            <person name="Medema M.H."/>
            <person name="Devos D.P."/>
            <person name="Kaster A.-K."/>
            <person name="Ovreas L."/>
            <person name="Rohde M."/>
            <person name="Galperin M.Y."/>
            <person name="Jogler C."/>
        </authorList>
    </citation>
    <scope>NUCLEOTIDE SEQUENCE [LARGE SCALE GENOMIC DNA]</scope>
    <source>
        <strain evidence="11 12">Enr13</strain>
    </source>
</reference>
<evidence type="ECO:0000313" key="11">
    <source>
        <dbReference type="EMBL" id="QDV41900.1"/>
    </source>
</evidence>
<keyword evidence="6 8" id="KW-0472">Membrane</keyword>
<feature type="transmembrane region" description="Helical" evidence="8">
    <location>
        <begin position="300"/>
        <end position="319"/>
    </location>
</feature>
<dbReference type="InterPro" id="IPR050925">
    <property type="entry name" value="Rhomboid_protease_S54"/>
</dbReference>
<feature type="domain" description="Peptidase S54 GlpG peptidase N-terminal" evidence="10">
    <location>
        <begin position="49"/>
        <end position="85"/>
    </location>
</feature>
<dbReference type="EC" id="3.4.21.105" evidence="11"/>
<evidence type="ECO:0000256" key="7">
    <source>
        <dbReference type="SAM" id="MobiDB-lite"/>
    </source>
</evidence>
<dbReference type="InterPro" id="IPR035952">
    <property type="entry name" value="Rhomboid-like_sf"/>
</dbReference>
<keyword evidence="11" id="KW-0645">Protease</keyword>
<dbReference type="Gene3D" id="1.20.1540.10">
    <property type="entry name" value="Rhomboid-like"/>
    <property type="match status" value="1"/>
</dbReference>
<feature type="transmembrane region" description="Helical" evidence="8">
    <location>
        <begin position="325"/>
        <end position="344"/>
    </location>
</feature>
<dbReference type="PANTHER" id="PTHR43731">
    <property type="entry name" value="RHOMBOID PROTEASE"/>
    <property type="match status" value="1"/>
</dbReference>
<dbReference type="Gene3D" id="3.30.70.2350">
    <property type="match status" value="1"/>
</dbReference>
<evidence type="ECO:0000256" key="1">
    <source>
        <dbReference type="ARBA" id="ARBA00004141"/>
    </source>
</evidence>
<name>A0A518HM52_9BACT</name>
<gene>
    <name evidence="11" type="primary">glpG</name>
    <name evidence="11" type="ORF">Enr13x_17430</name>
</gene>
<dbReference type="InterPro" id="IPR022732">
    <property type="entry name" value="Peptidase_S54_GlpG_N"/>
</dbReference>
<feature type="transmembrane region" description="Helical" evidence="8">
    <location>
        <begin position="265"/>
        <end position="288"/>
    </location>
</feature>
<dbReference type="InterPro" id="IPR022764">
    <property type="entry name" value="Peptidase_S54_rhomboid_dom"/>
</dbReference>
<evidence type="ECO:0000256" key="2">
    <source>
        <dbReference type="ARBA" id="ARBA00009045"/>
    </source>
</evidence>
<dbReference type="InterPro" id="IPR038236">
    <property type="entry name" value="GlpG_N_sf"/>
</dbReference>
<feature type="transmembrane region" description="Helical" evidence="8">
    <location>
        <begin position="233"/>
        <end position="253"/>
    </location>
</feature>
<dbReference type="Proteomes" id="UP000319004">
    <property type="component" value="Chromosome"/>
</dbReference>
<feature type="region of interest" description="Disordered" evidence="7">
    <location>
        <begin position="85"/>
        <end position="124"/>
    </location>
</feature>
<comment type="subcellular location">
    <subcellularLocation>
        <location evidence="1">Membrane</location>
        <topology evidence="1">Multi-pass membrane protein</topology>
    </subcellularLocation>
</comment>
<keyword evidence="12" id="KW-1185">Reference proteome</keyword>
<dbReference type="GO" id="GO:0006508">
    <property type="term" value="P:proteolysis"/>
    <property type="evidence" value="ECO:0007669"/>
    <property type="project" value="UniProtKB-KW"/>
</dbReference>
<feature type="transmembrane region" description="Helical" evidence="8">
    <location>
        <begin position="132"/>
        <end position="151"/>
    </location>
</feature>
<dbReference type="EMBL" id="CP037423">
    <property type="protein sequence ID" value="QDV41900.1"/>
    <property type="molecule type" value="Genomic_DNA"/>
</dbReference>
<dbReference type="GO" id="GO:0004252">
    <property type="term" value="F:serine-type endopeptidase activity"/>
    <property type="evidence" value="ECO:0007669"/>
    <property type="project" value="InterPro"/>
</dbReference>
<accession>A0A518HM52</accession>
<feature type="domain" description="Peptidase S54 rhomboid" evidence="9">
    <location>
        <begin position="194"/>
        <end position="343"/>
    </location>
</feature>
<keyword evidence="3 8" id="KW-0812">Transmembrane</keyword>